<protein>
    <submittedName>
        <fullName evidence="1">Uncharacterized protein</fullName>
    </submittedName>
</protein>
<organism evidence="1 2">
    <name type="scientific">Anas platyrhynchos</name>
    <name type="common">Mallard</name>
    <name type="synonym">Anas boschas</name>
    <dbReference type="NCBI Taxonomy" id="8839"/>
    <lineage>
        <taxon>Eukaryota</taxon>
        <taxon>Metazoa</taxon>
        <taxon>Chordata</taxon>
        <taxon>Craniata</taxon>
        <taxon>Vertebrata</taxon>
        <taxon>Euteleostomi</taxon>
        <taxon>Archelosauria</taxon>
        <taxon>Archosauria</taxon>
        <taxon>Dinosauria</taxon>
        <taxon>Saurischia</taxon>
        <taxon>Theropoda</taxon>
        <taxon>Coelurosauria</taxon>
        <taxon>Aves</taxon>
        <taxon>Neognathae</taxon>
        <taxon>Galloanserae</taxon>
        <taxon>Anseriformes</taxon>
        <taxon>Anatidae</taxon>
        <taxon>Anatinae</taxon>
        <taxon>Anas</taxon>
    </lineage>
</organism>
<dbReference type="AlphaFoldDB" id="R0JPE9"/>
<proteinExistence type="predicted"/>
<evidence type="ECO:0000313" key="2">
    <source>
        <dbReference type="Proteomes" id="UP000296049"/>
    </source>
</evidence>
<sequence>MQKTCVKLNTAVQHCSSLLLFNQHRWRAAKNFHQAPELVLLSCAWPWLTPREQGEDGVGVEQYHFADRRAELLPNSLSSEQGKKSCLQVQGSGEAVGRAFVCWEKLLRFIPPAAIHFSKEIRPRFSSACPIFLLLSSPRARQGLFQARRLQPAPQKLQRFTPEHLVLLSDGKRKKKKKHGTDGPESRRVLRADAEKDALFHNVVSLCTHLEHLSLHAPGAPREEILSQRGVSLLSLHTPGAPREESSCRKSAQRTQCLLLAVHAHTVSGVDHVSQCPQQLPQQHECTLACHVIMMPSVGTDVVAPDRCWGTGCEASGKGSCLQQMPAAPVKSSGLEHASLLMSEGHQEERCLCPI</sequence>
<dbReference type="EMBL" id="KB743357">
    <property type="protein sequence ID" value="EOA99225.1"/>
    <property type="molecule type" value="Genomic_DNA"/>
</dbReference>
<evidence type="ECO:0000313" key="1">
    <source>
        <dbReference type="EMBL" id="EOA99225.1"/>
    </source>
</evidence>
<dbReference type="Proteomes" id="UP000296049">
    <property type="component" value="Unassembled WGS sequence"/>
</dbReference>
<gene>
    <name evidence="1" type="ORF">Anapl_09125</name>
</gene>
<keyword evidence="2" id="KW-1185">Reference proteome</keyword>
<accession>R0JPE9</accession>
<reference evidence="2" key="1">
    <citation type="journal article" date="2013" name="Nat. Genet.">
        <title>The duck genome and transcriptome provide insight into an avian influenza virus reservoir species.</title>
        <authorList>
            <person name="Huang Y."/>
            <person name="Li Y."/>
            <person name="Burt D.W."/>
            <person name="Chen H."/>
            <person name="Zhang Y."/>
            <person name="Qian W."/>
            <person name="Kim H."/>
            <person name="Gan S."/>
            <person name="Zhao Y."/>
            <person name="Li J."/>
            <person name="Yi K."/>
            <person name="Feng H."/>
            <person name="Zhu P."/>
            <person name="Li B."/>
            <person name="Liu Q."/>
            <person name="Fairley S."/>
            <person name="Magor K.E."/>
            <person name="Du Z."/>
            <person name="Hu X."/>
            <person name="Goodman L."/>
            <person name="Tafer H."/>
            <person name="Vignal A."/>
            <person name="Lee T."/>
            <person name="Kim K.W."/>
            <person name="Sheng Z."/>
            <person name="An Y."/>
            <person name="Searle S."/>
            <person name="Herrero J."/>
            <person name="Groenen M.A."/>
            <person name="Crooijmans R.P."/>
            <person name="Faraut T."/>
            <person name="Cai Q."/>
            <person name="Webster R.G."/>
            <person name="Aldridge J.R."/>
            <person name="Warren W.C."/>
            <person name="Bartschat S."/>
            <person name="Kehr S."/>
            <person name="Marz M."/>
            <person name="Stadler P.F."/>
            <person name="Smith J."/>
            <person name="Kraus R.H."/>
            <person name="Zhao Y."/>
            <person name="Ren L."/>
            <person name="Fei J."/>
            <person name="Morisson M."/>
            <person name="Kaiser P."/>
            <person name="Griffin D.K."/>
            <person name="Rao M."/>
            <person name="Pitel F."/>
            <person name="Wang J."/>
            <person name="Li N."/>
        </authorList>
    </citation>
    <scope>NUCLEOTIDE SEQUENCE [LARGE SCALE GENOMIC DNA]</scope>
</reference>
<name>R0JPE9_ANAPL</name>